<keyword evidence="4" id="KW-1185">Reference proteome</keyword>
<feature type="coiled-coil region" evidence="1">
    <location>
        <begin position="771"/>
        <end position="845"/>
    </location>
</feature>
<evidence type="ECO:0000256" key="1">
    <source>
        <dbReference type="SAM" id="Coils"/>
    </source>
</evidence>
<dbReference type="PANTHER" id="PTHR38812:SF2">
    <property type="entry name" value="MU-LIKE PROPHAGE FLUMU PROTEIN GP42"/>
    <property type="match status" value="1"/>
</dbReference>
<dbReference type="InterPro" id="IPR013491">
    <property type="entry name" value="Tape_meas_N"/>
</dbReference>
<sequence length="1019" mass="107783">MSKELAVSVRLTGDASDFTKALKVVESSYDSTMASLSGSLKKLQLYGRLQTDARAAANVWFEAKKQLQALNDAAAKTGSDIPFLNAAIDKAAAEAEKAKAAFDRKKTALTTLRGELKAAGIDTKSYSDAITQVKSKMEGLKLAPLGLTDARSALGIRSTADIQAEINYLVKSQSLIRANTTDWKELARAQEAGGNRLKTLYQELNGGAEPVNAVTLGFTKLQKTILGVTTAYFALMPALNAVKKVVEVAAQFEQLEIRMKAVMGSAAAGQQAFAWVKDFAARTPFQVTEVADAFNRLRSFGLDPMDGTMQVITDQSAKLGGGMETLNGITLAVGQAWAKGKLQGEEIMQLVERGVPVWDLLSKATGKTSEELMTLSANGELGRDVIKKLLAEMGKASAGAANDQMATWNGLVSNAIDLWNEFLDAIGKAGLLKELKDILNELIQKFKELKDSGELEEWAQKISDAVSGAVTVVETFAKGAVALAGASSYAVPAVATLATAFGVAKLAQFGTGLARAVIGVEAIGSASGGAGVMIGSAVRSAVLFGASLASWPLVVTVGAVVGLGVALKGPADRAIELQKQINKLTDDFIRLHKELDNNSYGGAILDKSQFSSMTSADLTEYRQGLKAKYDLYLNAMQQAIAKGDDQAWAAANTERARYAQALQDLGSYQTKRVQMESQYADGVNAIRKGMISGLEAALAAEKKQLDKATQQLSDAVNARKQAADRWKSISADLTGGGKSADELNVLDVQEQMTKTRSAAVAANQSGSTEDIEKAKQQFDALAKMIQDANSAGKIGSDILGEYAKEAAKLEDQIGAKQEDNAKTQVEKATEMIKEIETKLEVVKNIQIGFSTEKAMLDLDSIMQKFKEKVGAGITIPVTAQQSSASSTPAAQKNATGGYISGEGGPTDDKILSWLSNGEYVVKASSVSSLGRSALEYINRYGSLPKFAVGGLVRSAPSLVSRIASAMPDIPEMVGANSSSALHPIHLTLPSGDSISLSATPDQASELGRAIKLARLRLGV</sequence>
<dbReference type="NCBIfam" id="TIGR02675">
    <property type="entry name" value="tape_meas_nterm"/>
    <property type="match status" value="1"/>
</dbReference>
<reference evidence="3" key="1">
    <citation type="submission" date="2021-10" db="EMBL/GenBank/DDBJ databases">
        <title>The complete genome sequence of Leeia sp. TBRC 13508.</title>
        <authorList>
            <person name="Charoenyingcharoen P."/>
            <person name="Yukphan P."/>
        </authorList>
    </citation>
    <scope>NUCLEOTIDE SEQUENCE</scope>
    <source>
        <strain evidence="3">TBRC 13508</strain>
    </source>
</reference>
<gene>
    <name evidence="3" type="ORF">LIN78_12150</name>
</gene>
<organism evidence="3 4">
    <name type="scientific">Leeia speluncae</name>
    <dbReference type="NCBI Taxonomy" id="2884804"/>
    <lineage>
        <taxon>Bacteria</taxon>
        <taxon>Pseudomonadati</taxon>
        <taxon>Pseudomonadota</taxon>
        <taxon>Betaproteobacteria</taxon>
        <taxon>Neisseriales</taxon>
        <taxon>Leeiaceae</taxon>
        <taxon>Leeia</taxon>
    </lineage>
</organism>
<dbReference type="Proteomes" id="UP001165395">
    <property type="component" value="Unassembled WGS sequence"/>
</dbReference>
<dbReference type="RefSeq" id="WP_227181108.1">
    <property type="nucleotide sequence ID" value="NZ_JAJBZT010000006.1"/>
</dbReference>
<dbReference type="PANTHER" id="PTHR38812">
    <property type="entry name" value="MU-LIKE PROPHAGE FLUMU PROTEIN GP42"/>
    <property type="match status" value="1"/>
</dbReference>
<comment type="caution">
    <text evidence="3">The sequence shown here is derived from an EMBL/GenBank/DDBJ whole genome shotgun (WGS) entry which is preliminary data.</text>
</comment>
<proteinExistence type="predicted"/>
<keyword evidence="1" id="KW-0175">Coiled coil</keyword>
<dbReference type="EMBL" id="JAJBZT010000006">
    <property type="protein sequence ID" value="MCB6184297.1"/>
    <property type="molecule type" value="Genomic_DNA"/>
</dbReference>
<feature type="coiled-coil region" evidence="1">
    <location>
        <begin position="691"/>
        <end position="725"/>
    </location>
</feature>
<dbReference type="Pfam" id="PF20155">
    <property type="entry name" value="TMP_3"/>
    <property type="match status" value="1"/>
</dbReference>
<protein>
    <submittedName>
        <fullName evidence="3">Tape measure protein</fullName>
    </submittedName>
</protein>
<evidence type="ECO:0000313" key="3">
    <source>
        <dbReference type="EMBL" id="MCB6184297.1"/>
    </source>
</evidence>
<evidence type="ECO:0000259" key="2">
    <source>
        <dbReference type="Pfam" id="PF20155"/>
    </source>
</evidence>
<evidence type="ECO:0000313" key="4">
    <source>
        <dbReference type="Proteomes" id="UP001165395"/>
    </source>
</evidence>
<accession>A0ABS8D7Y6</accession>
<name>A0ABS8D7Y6_9NEIS</name>
<dbReference type="InterPro" id="IPR053058">
    <property type="entry name" value="Mulikevirus_tape_measure"/>
</dbReference>
<feature type="domain" description="Tape measure protein N-terminal" evidence="2">
    <location>
        <begin position="243"/>
        <end position="427"/>
    </location>
</feature>